<accession>A0ABU8R2P4</accession>
<protein>
    <submittedName>
        <fullName evidence="4">Hemagglutinin repeat-containing protein</fullName>
    </submittedName>
</protein>
<evidence type="ECO:0000313" key="5">
    <source>
        <dbReference type="Proteomes" id="UP001377692"/>
    </source>
</evidence>
<dbReference type="Gene3D" id="2.160.20.10">
    <property type="entry name" value="Single-stranded right-handed beta-helix, Pectin lyase-like"/>
    <property type="match status" value="1"/>
</dbReference>
<dbReference type="Pfam" id="PF05860">
    <property type="entry name" value="TPS"/>
    <property type="match status" value="1"/>
</dbReference>
<evidence type="ECO:0000256" key="1">
    <source>
        <dbReference type="SAM" id="MobiDB-lite"/>
    </source>
</evidence>
<dbReference type="InterPro" id="IPR008638">
    <property type="entry name" value="FhaB/CdiA-like_TPS"/>
</dbReference>
<feature type="signal peptide" evidence="2">
    <location>
        <begin position="1"/>
        <end position="31"/>
    </location>
</feature>
<feature type="region of interest" description="Disordered" evidence="1">
    <location>
        <begin position="1061"/>
        <end position="1081"/>
    </location>
</feature>
<evidence type="ECO:0000259" key="3">
    <source>
        <dbReference type="SMART" id="SM00912"/>
    </source>
</evidence>
<keyword evidence="5" id="KW-1185">Reference proteome</keyword>
<dbReference type="SMART" id="SM00912">
    <property type="entry name" value="Haemagg_act"/>
    <property type="match status" value="1"/>
</dbReference>
<feature type="chain" id="PRO_5045137672" evidence="2">
    <location>
        <begin position="32"/>
        <end position="1508"/>
    </location>
</feature>
<evidence type="ECO:0000256" key="2">
    <source>
        <dbReference type="SAM" id="SignalP"/>
    </source>
</evidence>
<keyword evidence="2" id="KW-0732">Signal</keyword>
<dbReference type="SUPFAM" id="SSF51126">
    <property type="entry name" value="Pectin lyase-like"/>
    <property type="match status" value="1"/>
</dbReference>
<feature type="domain" description="Filamentous haemagglutinin FhaB/tRNA nuclease CdiA-like TPS" evidence="3">
    <location>
        <begin position="50"/>
        <end position="170"/>
    </location>
</feature>
<dbReference type="InterPro" id="IPR011050">
    <property type="entry name" value="Pectin_lyase_fold/virulence"/>
</dbReference>
<feature type="compositionally biased region" description="Polar residues" evidence="1">
    <location>
        <begin position="1491"/>
        <end position="1508"/>
    </location>
</feature>
<evidence type="ECO:0000313" key="4">
    <source>
        <dbReference type="EMBL" id="MEJ5904144.1"/>
    </source>
</evidence>
<gene>
    <name evidence="4" type="ORF">V7V80_05545</name>
</gene>
<dbReference type="Proteomes" id="UP001377692">
    <property type="component" value="Unassembled WGS sequence"/>
</dbReference>
<comment type="caution">
    <text evidence="4">The sequence shown here is derived from an EMBL/GenBank/DDBJ whole genome shotgun (WGS) entry which is preliminary data.</text>
</comment>
<dbReference type="NCBIfam" id="TIGR01901">
    <property type="entry name" value="adhes_NPXG"/>
    <property type="match status" value="1"/>
</dbReference>
<feature type="region of interest" description="Disordered" evidence="1">
    <location>
        <begin position="750"/>
        <end position="769"/>
    </location>
</feature>
<dbReference type="Pfam" id="PF13332">
    <property type="entry name" value="Fil_haemagg_2"/>
    <property type="match status" value="5"/>
</dbReference>
<dbReference type="EMBL" id="JBBHLD010000003">
    <property type="protein sequence ID" value="MEJ5904144.1"/>
    <property type="molecule type" value="Genomic_DNA"/>
</dbReference>
<dbReference type="InterPro" id="IPR012334">
    <property type="entry name" value="Pectin_lyas_fold"/>
</dbReference>
<reference evidence="4 5" key="1">
    <citation type="submission" date="2024-02" db="EMBL/GenBank/DDBJ databases">
        <title>Identification of pathogenicity and growth-promoting functions of Pseudomonas putida variants.</title>
        <authorList>
            <person name="Sun J."/>
        </authorList>
    </citation>
    <scope>NUCLEOTIDE SEQUENCE [LARGE SCALE GENOMIC DNA]</scope>
    <source>
        <strain evidence="4 5">A04</strain>
    </source>
</reference>
<organism evidence="4 5">
    <name type="scientific">Pseudomonas kermanshahensis</name>
    <dbReference type="NCBI Taxonomy" id="2745482"/>
    <lineage>
        <taxon>Bacteria</taxon>
        <taxon>Pseudomonadati</taxon>
        <taxon>Pseudomonadota</taxon>
        <taxon>Gammaproteobacteria</taxon>
        <taxon>Pseudomonadales</taxon>
        <taxon>Pseudomonadaceae</taxon>
        <taxon>Pseudomonas</taxon>
    </lineage>
</organism>
<proteinExistence type="predicted"/>
<dbReference type="InterPro" id="IPR025157">
    <property type="entry name" value="Hemagglutinin_rpt"/>
</dbReference>
<sequence length="1508" mass="158007">MQTRSQLTSTRPDTLRWAIFLALLGSSSVLAQGGLEAATGPGGTPVINNGHGVPVIDIVAPNAGGLSHNQYLDYNVGNPGVVLNNATQAGQSQLAGALAANPQFQGQAASTILNEVISRNASLIEGPQEIFGRPADYILANPNGITLNGGSFINTTRAGFVVGTPEFEDQQLKYLDTLNASGALQVLPGGQSNSTGALDLIAPQVDSKGLLMAGGELNVTVGRNRIDQASGQVVEHLPGTAASIDASLFGAMRAGRIRVVSTAEGAGVRMGPVQAHATDGIDIQSAGGLHISGKADTRAELHSERGALALSAADDLTLRAVDGQAQQVVVTAGQKLTLDADSLENTQHDRENWNKKFLFITRETYDRERTTRDRQQQGTQLRGHDNVRLQSGADMRLLAADVSTGGELNVNSAGNLDIVAGIDSKHITEQVRHRKDLWRGDSDTEQTRETARGSTLNAGRLTLTAADALKVEGSTLHANNDMQFKARHIEVGTTALQESGTQRNYRGDLVSGTFFGDRKGNDSQAQVVAGSSVTTDGKLNMTADQVTIKGSKVHGKEDSVLYSENGLLAIEADRGSSTSTDHQSDSKLFGLIGSDRKHTTRKDQVLVSDVSSSSNLRLASADELRIHGAKVEAGKHLQVEAKGDLVIDSAQSRNETDTRHQQRGLSVGAKQTEEAQDGKPDSRQYEANLGYQVATTTGTTQETSQVSSELKGASVGLQSDAHLQVNGSKVQASAGDLNVTAKHIALGATRNERESISKNSQSGGSVKVTGGIDRLGSAFAGHHNTQTRLERDSTVQGSELKASAGVKLEAEHLLTEAARVDAGQQLKVTAKHIENRAVQDTHERESVTDNWAGSLGASVEYRDLTRPIERLVLGEEAARFQQASPEDAMAAPSVGADMTVDHLKRLENQRRSLAQVSELTGATVEVKAGVIDDQGTAWNANAGKLLIDASQHTLRAAENTQVDTVQRMAYGGDARVDTSSGNDLNVRAAGKGGSLGKQDTASTAVAGSLYGQQGIQVQLGSDGLYEGTRIDGGEGNVAMRSGGSLTLSQANDRNTQAAGQLDGNAWAKVGNRPGSTGVDARGYLDHRQQDSAQTKAQVAQIDAKGDVHLSSDGDLKLEGTRIGSRDAKVGDTLLESGGRLQVTAGSDTQQAKGGNLGGGLELAVKTGATKGGGIGGHFNHGKQNEDASQAVDARFDSAGTLTLSSRAREDIALHLQGLHASAEQIVLNAAGGGMRVEASSNREQRDNLDITAGAGFNMAKGDTDTRGLHGRAQVALDKRDNQTWNASQLRAEGIQLHSRGDTRIEGASLEAGRITGEVGGDLRIASRKDSVDSLTVKADARLSQEKNPQGYTNAATALAGPLGSKVGEKAGPALSKAEPGFSPTLRLDLSHQQRDTVAKQTTLKGSEGIALKVAGDAHLVGARLQSAKGDVELSANAITQETLSGSDYRRDVSIDVSNSPVDLGTAVAEFTKGKGAADGENALDLGVLRTSGHNRSEQWVSSTQGKAD</sequence>
<name>A0ABU8R2P4_9PSED</name>
<feature type="region of interest" description="Disordered" evidence="1">
    <location>
        <begin position="648"/>
        <end position="685"/>
    </location>
</feature>
<feature type="compositionally biased region" description="Basic and acidic residues" evidence="1">
    <location>
        <begin position="671"/>
        <end position="684"/>
    </location>
</feature>
<feature type="region of interest" description="Disordered" evidence="1">
    <location>
        <begin position="1489"/>
        <end position="1508"/>
    </location>
</feature>
<feature type="region of interest" description="Disordered" evidence="1">
    <location>
        <begin position="777"/>
        <end position="797"/>
    </location>
</feature>
<dbReference type="RefSeq" id="WP_339548947.1">
    <property type="nucleotide sequence ID" value="NZ_JBBHLD010000003.1"/>
</dbReference>